<evidence type="ECO:0000313" key="1">
    <source>
        <dbReference type="EMBL" id="PWV79425.1"/>
    </source>
</evidence>
<keyword evidence="2" id="KW-1185">Reference proteome</keyword>
<accession>A0A317NWQ3</accession>
<reference evidence="1 2" key="1">
    <citation type="submission" date="2018-05" db="EMBL/GenBank/DDBJ databases">
        <title>Genomic Encyclopedia of Type Strains, Phase IV (KMG-IV): sequencing the most valuable type-strain genomes for metagenomic binning, comparative biology and taxonomic classification.</title>
        <authorList>
            <person name="Goeker M."/>
        </authorList>
    </citation>
    <scope>NUCLEOTIDE SEQUENCE [LARGE SCALE GENOMIC DNA]</scope>
    <source>
        <strain evidence="1 2">DSM 44717</strain>
    </source>
</reference>
<organism evidence="1 2">
    <name type="scientific">Nocardia neocaledoniensis</name>
    <dbReference type="NCBI Taxonomy" id="236511"/>
    <lineage>
        <taxon>Bacteria</taxon>
        <taxon>Bacillati</taxon>
        <taxon>Actinomycetota</taxon>
        <taxon>Actinomycetes</taxon>
        <taxon>Mycobacteriales</taxon>
        <taxon>Nocardiaceae</taxon>
        <taxon>Nocardia</taxon>
    </lineage>
</organism>
<dbReference type="AlphaFoldDB" id="A0A317NWQ3"/>
<dbReference type="Proteomes" id="UP000246410">
    <property type="component" value="Unassembled WGS sequence"/>
</dbReference>
<evidence type="ECO:0000313" key="2">
    <source>
        <dbReference type="Proteomes" id="UP000246410"/>
    </source>
</evidence>
<gene>
    <name evidence="1" type="ORF">DFR69_102488</name>
</gene>
<sequence length="215" mass="23852">MHPPEDRELPSNRAIYGSDTGVMSKVAAGLARTDLTAVLVAWDSMGYDLAPKLLRIYMRDEGPNHNYRFDSAEIRKIVKTSAVQRAAAASLDEVKDLARADPRIGVTREITPAAWIGNVEISDDDDLSNALGHFDVAVGTDTTVYQADDGGLRAEMDYRIYVYDYYNFDLKGDHLININPAKTINNEARQLEEAGWARAFKSRGQSAMLHWSGSL</sequence>
<name>A0A317NWQ3_9NOCA</name>
<comment type="caution">
    <text evidence="1">The sequence shown here is derived from an EMBL/GenBank/DDBJ whole genome shotgun (WGS) entry which is preliminary data.</text>
</comment>
<protein>
    <submittedName>
        <fullName evidence="1">Uncharacterized protein</fullName>
    </submittedName>
</protein>
<dbReference type="EMBL" id="QGTL01000002">
    <property type="protein sequence ID" value="PWV79425.1"/>
    <property type="molecule type" value="Genomic_DNA"/>
</dbReference>
<proteinExistence type="predicted"/>